<dbReference type="PANTHER" id="PTHR43619:SF2">
    <property type="entry name" value="S-ADENOSYL-L-METHIONINE-DEPENDENT METHYLTRANSFERASES SUPERFAMILY PROTEIN"/>
    <property type="match status" value="1"/>
</dbReference>
<accession>A0AAX4P1F4</accession>
<dbReference type="PANTHER" id="PTHR43619">
    <property type="entry name" value="S-ADENOSYL-L-METHIONINE-DEPENDENT METHYLTRANSFERASE YKTD-RELATED"/>
    <property type="match status" value="1"/>
</dbReference>
<dbReference type="Proteomes" id="UP001472866">
    <property type="component" value="Chromosome 02"/>
</dbReference>
<feature type="region of interest" description="Disordered" evidence="3">
    <location>
        <begin position="62"/>
        <end position="81"/>
    </location>
</feature>
<dbReference type="InterPro" id="IPR029063">
    <property type="entry name" value="SAM-dependent_MTases_sf"/>
</dbReference>
<reference evidence="4 5" key="1">
    <citation type="submission" date="2024-03" db="EMBL/GenBank/DDBJ databases">
        <title>Complete genome sequence of the green alga Chloropicon roscoffensis RCC1871.</title>
        <authorList>
            <person name="Lemieux C."/>
            <person name="Pombert J.-F."/>
            <person name="Otis C."/>
            <person name="Turmel M."/>
        </authorList>
    </citation>
    <scope>NUCLEOTIDE SEQUENCE [LARGE SCALE GENOMIC DNA]</scope>
    <source>
        <strain evidence="4 5">RCC1871</strain>
    </source>
</reference>
<dbReference type="Pfam" id="PF04072">
    <property type="entry name" value="LCM"/>
    <property type="match status" value="1"/>
</dbReference>
<feature type="compositionally biased region" description="Polar residues" evidence="3">
    <location>
        <begin position="29"/>
        <end position="39"/>
    </location>
</feature>
<feature type="region of interest" description="Disordered" evidence="3">
    <location>
        <begin position="1"/>
        <end position="39"/>
    </location>
</feature>
<evidence type="ECO:0000256" key="1">
    <source>
        <dbReference type="ARBA" id="ARBA00022603"/>
    </source>
</evidence>
<gene>
    <name evidence="4" type="ORF">HKI87_02g16450</name>
</gene>
<dbReference type="GO" id="GO:0032259">
    <property type="term" value="P:methylation"/>
    <property type="evidence" value="ECO:0007669"/>
    <property type="project" value="UniProtKB-KW"/>
</dbReference>
<keyword evidence="5" id="KW-1185">Reference proteome</keyword>
<keyword evidence="2" id="KW-0808">Transferase</keyword>
<name>A0AAX4P1F4_9CHLO</name>
<organism evidence="4 5">
    <name type="scientific">Chloropicon roscoffensis</name>
    <dbReference type="NCBI Taxonomy" id="1461544"/>
    <lineage>
        <taxon>Eukaryota</taxon>
        <taxon>Viridiplantae</taxon>
        <taxon>Chlorophyta</taxon>
        <taxon>Chloropicophyceae</taxon>
        <taxon>Chloropicales</taxon>
        <taxon>Chloropicaceae</taxon>
        <taxon>Chloropicon</taxon>
    </lineage>
</organism>
<evidence type="ECO:0000256" key="3">
    <source>
        <dbReference type="SAM" id="MobiDB-lite"/>
    </source>
</evidence>
<evidence type="ECO:0000256" key="2">
    <source>
        <dbReference type="ARBA" id="ARBA00022679"/>
    </source>
</evidence>
<keyword evidence="1 4" id="KW-0489">Methyltransferase</keyword>
<dbReference type="SUPFAM" id="SSF53335">
    <property type="entry name" value="S-adenosyl-L-methionine-dependent methyltransferases"/>
    <property type="match status" value="1"/>
</dbReference>
<dbReference type="EMBL" id="CP151502">
    <property type="protein sequence ID" value="WZN60117.1"/>
    <property type="molecule type" value="Genomic_DNA"/>
</dbReference>
<protein>
    <submittedName>
        <fullName evidence="4">Leucine carboxyl methyltransferase</fullName>
    </submittedName>
</protein>
<sequence length="312" mass="33898">MPAGSFAPRVTDRRTGWPPGRRKARRPSSGRTAASGSSLFPPTALEEAIARARVTVPSDPYAARLVDGDDENHGASGNCDGASQARYVDDSLLKALETMTFIKQVVLFGCNLDTRPYRLPVPRGSILFDVAPESVHVHKKDGLKSERTRPGSLHVQVPVPAEATIEDAEKLLARRGFQGSKPSLWALEDMGAYCTTPEDVEDVIVHVSKAMALDSLLVGSVGLARGGLEEDRLKDVLAACNLMGDCFPLTDYADSLRSPGSASKGERRAGSGVRDILFYGTQVSRSIAEKDIYQAWTQLAEEIDEDYFDNFR</sequence>
<evidence type="ECO:0000313" key="5">
    <source>
        <dbReference type="Proteomes" id="UP001472866"/>
    </source>
</evidence>
<dbReference type="AlphaFoldDB" id="A0AAX4P1F4"/>
<proteinExistence type="predicted"/>
<dbReference type="Gene3D" id="3.40.50.150">
    <property type="entry name" value="Vaccinia Virus protein VP39"/>
    <property type="match status" value="1"/>
</dbReference>
<dbReference type="InterPro" id="IPR007213">
    <property type="entry name" value="Ppm1/Ppm2/Tcmp"/>
</dbReference>
<dbReference type="GO" id="GO:0008168">
    <property type="term" value="F:methyltransferase activity"/>
    <property type="evidence" value="ECO:0007669"/>
    <property type="project" value="UniProtKB-KW"/>
</dbReference>
<evidence type="ECO:0000313" key="4">
    <source>
        <dbReference type="EMBL" id="WZN60117.1"/>
    </source>
</evidence>